<feature type="transmembrane region" description="Helical" evidence="9">
    <location>
        <begin position="360"/>
        <end position="379"/>
    </location>
</feature>
<evidence type="ECO:0000256" key="4">
    <source>
        <dbReference type="ARBA" id="ARBA00022692"/>
    </source>
</evidence>
<keyword evidence="3" id="KW-0813">Transport</keyword>
<feature type="transmembrane region" description="Helical" evidence="9">
    <location>
        <begin position="224"/>
        <end position="246"/>
    </location>
</feature>
<feature type="transmembrane region" description="Helical" evidence="9">
    <location>
        <begin position="193"/>
        <end position="212"/>
    </location>
</feature>
<evidence type="ECO:0000256" key="1">
    <source>
        <dbReference type="ARBA" id="ARBA00004141"/>
    </source>
</evidence>
<dbReference type="STRING" id="36022.A0A1V2L285"/>
<feature type="transmembrane region" description="Helical" evidence="9">
    <location>
        <begin position="431"/>
        <end position="453"/>
    </location>
</feature>
<feature type="transmembrane region" description="Helical" evidence="9">
    <location>
        <begin position="162"/>
        <end position="187"/>
    </location>
</feature>
<dbReference type="VEuPathDB" id="FungiDB:BON22_4578"/>
<organism evidence="11 12">
    <name type="scientific">Cyberlindnera fabianii</name>
    <name type="common">Yeast</name>
    <name type="synonym">Hansenula fabianii</name>
    <dbReference type="NCBI Taxonomy" id="36022"/>
    <lineage>
        <taxon>Eukaryota</taxon>
        <taxon>Fungi</taxon>
        <taxon>Dikarya</taxon>
        <taxon>Ascomycota</taxon>
        <taxon>Saccharomycotina</taxon>
        <taxon>Saccharomycetes</taxon>
        <taxon>Phaffomycetales</taxon>
        <taxon>Phaffomycetaceae</taxon>
        <taxon>Cyberlindnera</taxon>
    </lineage>
</organism>
<dbReference type="InterPro" id="IPR050524">
    <property type="entry name" value="APC_YAT"/>
</dbReference>
<feature type="transmembrane region" description="Helical" evidence="9">
    <location>
        <begin position="266"/>
        <end position="287"/>
    </location>
</feature>
<dbReference type="InterPro" id="IPR004762">
    <property type="entry name" value="Amino_acid_permease_fungi"/>
</dbReference>
<dbReference type="AlphaFoldDB" id="A0A1V2L285"/>
<feature type="region of interest" description="Disordered" evidence="8">
    <location>
        <begin position="1"/>
        <end position="22"/>
    </location>
</feature>
<accession>A0A1V2L285</accession>
<dbReference type="EMBL" id="MPUK01000010">
    <property type="protein sequence ID" value="ONH65695.1"/>
    <property type="molecule type" value="Genomic_DNA"/>
</dbReference>
<evidence type="ECO:0000256" key="3">
    <source>
        <dbReference type="ARBA" id="ARBA00022448"/>
    </source>
</evidence>
<dbReference type="Proteomes" id="UP000189513">
    <property type="component" value="Unassembled WGS sequence"/>
</dbReference>
<dbReference type="PIRSF" id="PIRSF006060">
    <property type="entry name" value="AA_transporter"/>
    <property type="match status" value="1"/>
</dbReference>
<dbReference type="Gene3D" id="1.20.1740.10">
    <property type="entry name" value="Amino acid/polyamine transporter I"/>
    <property type="match status" value="1"/>
</dbReference>
<feature type="transmembrane region" description="Helical" evidence="9">
    <location>
        <begin position="474"/>
        <end position="499"/>
    </location>
</feature>
<evidence type="ECO:0000259" key="10">
    <source>
        <dbReference type="Pfam" id="PF00324"/>
    </source>
</evidence>
<evidence type="ECO:0000313" key="12">
    <source>
        <dbReference type="Proteomes" id="UP000189513"/>
    </source>
</evidence>
<feature type="transmembrane region" description="Helical" evidence="9">
    <location>
        <begin position="407"/>
        <end position="425"/>
    </location>
</feature>
<feature type="domain" description="Amino acid permease/ SLC12A" evidence="10">
    <location>
        <begin position="84"/>
        <end position="540"/>
    </location>
</feature>
<protein>
    <submittedName>
        <fullName evidence="11">Histidine permease</fullName>
    </submittedName>
</protein>
<evidence type="ECO:0000256" key="9">
    <source>
        <dbReference type="SAM" id="Phobius"/>
    </source>
</evidence>
<evidence type="ECO:0000313" key="11">
    <source>
        <dbReference type="EMBL" id="ONH65695.1"/>
    </source>
</evidence>
<feature type="transmembrane region" description="Helical" evidence="9">
    <location>
        <begin position="80"/>
        <end position="100"/>
    </location>
</feature>
<comment type="caution">
    <text evidence="11">The sequence shown here is derived from an EMBL/GenBank/DDBJ whole genome shotgun (WGS) entry which is preliminary data.</text>
</comment>
<dbReference type="InterPro" id="IPR004840">
    <property type="entry name" value="Amino_acid_permease_CS"/>
</dbReference>
<keyword evidence="12" id="KW-1185">Reference proteome</keyword>
<dbReference type="GO" id="GO:0016020">
    <property type="term" value="C:membrane"/>
    <property type="evidence" value="ECO:0007669"/>
    <property type="project" value="UniProtKB-SubCell"/>
</dbReference>
<dbReference type="PANTHER" id="PTHR43341:SF13">
    <property type="entry name" value="HISTIDINE PERMEASE"/>
    <property type="match status" value="1"/>
</dbReference>
<keyword evidence="5" id="KW-0029">Amino-acid transport</keyword>
<dbReference type="GO" id="GO:0015171">
    <property type="term" value="F:amino acid transmembrane transporter activity"/>
    <property type="evidence" value="ECO:0007669"/>
    <property type="project" value="TreeGrafter"/>
</dbReference>
<comment type="subcellular location">
    <subcellularLocation>
        <location evidence="1">Membrane</location>
        <topology evidence="1">Multi-pass membrane protein</topology>
    </subcellularLocation>
</comment>
<dbReference type="InterPro" id="IPR004841">
    <property type="entry name" value="AA-permease/SLC12A_dom"/>
</dbReference>
<dbReference type="OMA" id="FRENAFR"/>
<dbReference type="PROSITE" id="PS00218">
    <property type="entry name" value="AMINO_ACID_PERMEASE_1"/>
    <property type="match status" value="1"/>
</dbReference>
<proteinExistence type="inferred from homology"/>
<feature type="compositionally biased region" description="Polar residues" evidence="8">
    <location>
        <begin position="1"/>
        <end position="17"/>
    </location>
</feature>
<keyword evidence="4 9" id="KW-0812">Transmembrane</keyword>
<dbReference type="PANTHER" id="PTHR43341">
    <property type="entry name" value="AMINO ACID PERMEASE"/>
    <property type="match status" value="1"/>
</dbReference>
<reference evidence="12" key="1">
    <citation type="journal article" date="2017" name="Genome Announc.">
        <title>Genome sequences of Cyberlindnera fabianii 65, Pichia kudriavzevii 129, and Saccharomyces cerevisiae 131 isolated from fermented masau fruits in Zimbabwe.</title>
        <authorList>
            <person name="van Rijswijck I.M.H."/>
            <person name="Derks M.F.L."/>
            <person name="Abee T."/>
            <person name="de Ridder D."/>
            <person name="Smid E.J."/>
        </authorList>
    </citation>
    <scope>NUCLEOTIDE SEQUENCE [LARGE SCALE GENOMIC DNA]</scope>
    <source>
        <strain evidence="12">65</strain>
    </source>
</reference>
<feature type="transmembrane region" description="Helical" evidence="9">
    <location>
        <begin position="112"/>
        <end position="141"/>
    </location>
</feature>
<dbReference type="Pfam" id="PF00324">
    <property type="entry name" value="AA_permease"/>
    <property type="match status" value="1"/>
</dbReference>
<keyword evidence="7 9" id="KW-0472">Membrane</keyword>
<sequence length="584" mass="64509">MSRNSLTLDPFNSSANSGLEPVSSRWNRFKNSFKPAQEDDPEFGSNVFVSKLQIKVDDEELTDLQRAAIKSSKTQLSSQLSLRHLLMIAIGATIGTGLFVNSGAALNTGGPASLIIGWCIVATMIYPTLMALAELCVAFPVTGGFITHATRFVDPSFGFAMGWCYAVQWIVALPLTLVAAAITIRYWRQDINSDVWVAVFYVFIFLLNMLHVRHFGETEVFFGVVKLLAIAGFFILGIVMICGGGPQGGYIGGEYWHDPGAFANGFKGVCSVFVTAAFSFAGSEVIGMTAAETEDPRQTIPAATKRTFWVITLSYTIILILIGCLVPWNEPRLTTGDSYAAVSPFVISIKNAGIKGLPSLMNVIILFAILSVANSSVYATSRVLSSLADIGFAPSFLGYIDRTGRPLYANLVTFFFGLIAFVAASDKQSEVFVWLLAMTALSTIFAWVGICGAHIRFRLALKQQGRTVNELTYVAPYGIYGSTYGIIMNFVVVMGQFWVALFPGSKADAKAFFEIFLSLVLFIVLYFGHKIYKRNWKIWIRLSEVDIDTGRKHFDIELLKQEIIYENERVAASPWWYRLYKVLC</sequence>
<name>A0A1V2L285_CYBFA</name>
<dbReference type="NCBIfam" id="TIGR00913">
    <property type="entry name" value="2A0310"/>
    <property type="match status" value="1"/>
</dbReference>
<keyword evidence="6 9" id="KW-1133">Transmembrane helix</keyword>
<evidence type="ECO:0000256" key="6">
    <source>
        <dbReference type="ARBA" id="ARBA00022989"/>
    </source>
</evidence>
<gene>
    <name evidence="11" type="ORF">BON22_4578</name>
</gene>
<evidence type="ECO:0000256" key="2">
    <source>
        <dbReference type="ARBA" id="ARBA00006983"/>
    </source>
</evidence>
<evidence type="ECO:0000256" key="8">
    <source>
        <dbReference type="SAM" id="MobiDB-lite"/>
    </source>
</evidence>
<evidence type="ECO:0000256" key="5">
    <source>
        <dbReference type="ARBA" id="ARBA00022970"/>
    </source>
</evidence>
<dbReference type="FunFam" id="1.20.1740.10:FF:000017">
    <property type="entry name" value="Amino acid permease"/>
    <property type="match status" value="1"/>
</dbReference>
<comment type="similarity">
    <text evidence="2">Belongs to the amino acid-polyamine-organocation (APC) superfamily. YAT (TC 2.A.3.10) family.</text>
</comment>
<evidence type="ECO:0000256" key="7">
    <source>
        <dbReference type="ARBA" id="ARBA00023136"/>
    </source>
</evidence>
<feature type="transmembrane region" description="Helical" evidence="9">
    <location>
        <begin position="511"/>
        <end position="528"/>
    </location>
</feature>
<feature type="transmembrane region" description="Helical" evidence="9">
    <location>
        <begin position="308"/>
        <end position="328"/>
    </location>
</feature>